<evidence type="ECO:0000313" key="3">
    <source>
        <dbReference type="EMBL" id="MCW7551866.1"/>
    </source>
</evidence>
<feature type="chain" id="PRO_5047215667" evidence="1">
    <location>
        <begin position="28"/>
        <end position="173"/>
    </location>
</feature>
<feature type="signal peptide" evidence="1">
    <location>
        <begin position="1"/>
        <end position="27"/>
    </location>
</feature>
<evidence type="ECO:0000313" key="4">
    <source>
        <dbReference type="Proteomes" id="UP001209854"/>
    </source>
</evidence>
<feature type="domain" description="Retropepsin-like aspartic endopeptidase" evidence="2">
    <location>
        <begin position="36"/>
        <end position="171"/>
    </location>
</feature>
<dbReference type="InterPro" id="IPR021109">
    <property type="entry name" value="Peptidase_aspartic_dom_sf"/>
</dbReference>
<dbReference type="EMBL" id="JAPFCC010000001">
    <property type="protein sequence ID" value="MCW7551866.1"/>
    <property type="molecule type" value="Genomic_DNA"/>
</dbReference>
<protein>
    <submittedName>
        <fullName evidence="3">RimK/LysX family protein</fullName>
    </submittedName>
</protein>
<dbReference type="Pfam" id="PF05618">
    <property type="entry name" value="Zn_protease"/>
    <property type="match status" value="1"/>
</dbReference>
<keyword evidence="1" id="KW-0732">Signal</keyword>
<dbReference type="SUPFAM" id="SSF50630">
    <property type="entry name" value="Acid proteases"/>
    <property type="match status" value="1"/>
</dbReference>
<name>A0ABT3MR67_9GAMM</name>
<organism evidence="3 4">
    <name type="scientific">Endozoicomonas gorgoniicola</name>
    <dbReference type="NCBI Taxonomy" id="1234144"/>
    <lineage>
        <taxon>Bacteria</taxon>
        <taxon>Pseudomonadati</taxon>
        <taxon>Pseudomonadota</taxon>
        <taxon>Gammaproteobacteria</taxon>
        <taxon>Oceanospirillales</taxon>
        <taxon>Endozoicomonadaceae</taxon>
        <taxon>Endozoicomonas</taxon>
    </lineage>
</organism>
<sequence length="173" mass="19447">MSKPIYFMLLSVLVVSLQLSAPRAAEACDCPGDKVIFGLYETATLENIQQLKISTLIDTGATTTSLDARNIKMYVNRKGRRWVYYDFYHKPSGKTVSMHQPVSRVARVITHSGSPKERAVVRNTISIGSTRHLLETSLINRGNFPQQLLIGRNYLKKSGLVDSARSYLQSRKQ</sequence>
<gene>
    <name evidence="3" type="ORF">NX722_04260</name>
</gene>
<accession>A0ABT3MR67</accession>
<keyword evidence="4" id="KW-1185">Reference proteome</keyword>
<dbReference type="PANTHER" id="PTHR38037">
    <property type="entry name" value="ZN_PROTEASE DOMAIN-CONTAINING PROTEIN"/>
    <property type="match status" value="1"/>
</dbReference>
<reference evidence="3 4" key="1">
    <citation type="submission" date="2022-10" db="EMBL/GenBank/DDBJ databases">
        <title>High-quality genome sequences of two octocoral-associated bacteria, Endozoicomonas euniceicola EF212 and Endozoicomonas gorgoniicola PS125.</title>
        <authorList>
            <person name="Chiou Y.-J."/>
            <person name="Chen Y.-H."/>
        </authorList>
    </citation>
    <scope>NUCLEOTIDE SEQUENCE [LARGE SCALE GENOMIC DNA]</scope>
    <source>
        <strain evidence="3 4">PS125</strain>
    </source>
</reference>
<dbReference type="Gene3D" id="2.40.70.10">
    <property type="entry name" value="Acid Proteases"/>
    <property type="match status" value="1"/>
</dbReference>
<evidence type="ECO:0000259" key="2">
    <source>
        <dbReference type="Pfam" id="PF05618"/>
    </source>
</evidence>
<comment type="caution">
    <text evidence="3">The sequence shown here is derived from an EMBL/GenBank/DDBJ whole genome shotgun (WGS) entry which is preliminary data.</text>
</comment>
<dbReference type="Proteomes" id="UP001209854">
    <property type="component" value="Unassembled WGS sequence"/>
</dbReference>
<evidence type="ECO:0000256" key="1">
    <source>
        <dbReference type="SAM" id="SignalP"/>
    </source>
</evidence>
<dbReference type="RefSeq" id="WP_262566864.1">
    <property type="nucleotide sequence ID" value="NZ_JAPFCC010000001.1"/>
</dbReference>
<dbReference type="PANTHER" id="PTHR38037:SF2">
    <property type="entry name" value="ATP-DEPENDENT ZINC PROTEASE DOMAIN-CONTAINING PROTEIN-RELATED"/>
    <property type="match status" value="1"/>
</dbReference>
<proteinExistence type="predicted"/>
<dbReference type="InterPro" id="IPR008503">
    <property type="entry name" value="Asp_endopeptidase"/>
</dbReference>